<dbReference type="GO" id="GO:0016020">
    <property type="term" value="C:membrane"/>
    <property type="evidence" value="ECO:0007669"/>
    <property type="project" value="InterPro"/>
</dbReference>
<dbReference type="Pfam" id="PF00892">
    <property type="entry name" value="EamA"/>
    <property type="match status" value="1"/>
</dbReference>
<dbReference type="SUPFAM" id="SSF103481">
    <property type="entry name" value="Multidrug resistance efflux transporter EmrE"/>
    <property type="match status" value="1"/>
</dbReference>
<feature type="domain" description="EamA" evidence="2">
    <location>
        <begin position="9"/>
        <end position="153"/>
    </location>
</feature>
<keyword evidence="1" id="KW-0472">Membrane</keyword>
<dbReference type="InterPro" id="IPR000620">
    <property type="entry name" value="EamA_dom"/>
</dbReference>
<dbReference type="EMBL" id="QFOT01000111">
    <property type="protein sequence ID" value="PZP54767.1"/>
    <property type="molecule type" value="Genomic_DNA"/>
</dbReference>
<keyword evidence="1" id="KW-0812">Transmembrane</keyword>
<feature type="transmembrane region" description="Helical" evidence="1">
    <location>
        <begin position="107"/>
        <end position="130"/>
    </location>
</feature>
<dbReference type="InterPro" id="IPR037185">
    <property type="entry name" value="EmrE-like"/>
</dbReference>
<dbReference type="Gene3D" id="1.10.3730.20">
    <property type="match status" value="1"/>
</dbReference>
<evidence type="ECO:0000256" key="1">
    <source>
        <dbReference type="SAM" id="Phobius"/>
    </source>
</evidence>
<name>A0A2W5FLW4_9BACT</name>
<proteinExistence type="predicted"/>
<comment type="caution">
    <text evidence="3">The sequence shown here is derived from an EMBL/GenBank/DDBJ whole genome shotgun (WGS) entry which is preliminary data.</text>
</comment>
<keyword evidence="1" id="KW-1133">Transmembrane helix</keyword>
<evidence type="ECO:0000259" key="2">
    <source>
        <dbReference type="Pfam" id="PF00892"/>
    </source>
</evidence>
<evidence type="ECO:0000313" key="4">
    <source>
        <dbReference type="Proteomes" id="UP000249739"/>
    </source>
</evidence>
<feature type="transmembrane region" description="Helical" evidence="1">
    <location>
        <begin position="37"/>
        <end position="57"/>
    </location>
</feature>
<evidence type="ECO:0000313" key="3">
    <source>
        <dbReference type="EMBL" id="PZP54767.1"/>
    </source>
</evidence>
<protein>
    <recommendedName>
        <fullName evidence="2">EamA domain-containing protein</fullName>
    </recommendedName>
</protein>
<feature type="transmembrane region" description="Helical" evidence="1">
    <location>
        <begin position="78"/>
        <end position="101"/>
    </location>
</feature>
<dbReference type="Proteomes" id="UP000249739">
    <property type="component" value="Unassembled WGS sequence"/>
</dbReference>
<sequence length="155" mass="16174">MRLKGMNSWWSLALLSGAGLASRNVLLKLANVKIDPAMAAMVLSVSMAITSIAFMFANRFYAARLENAVENPMNWNMAGIIPAAFAGIGLAAANILLVFSYKAGGTAALVGIMQNIAAVGVTMLVGYLLLGEVIRPMQMAGVAVALAGLFLIIKG</sequence>
<gene>
    <name evidence="3" type="ORF">DI586_08940</name>
</gene>
<feature type="transmembrane region" description="Helical" evidence="1">
    <location>
        <begin position="137"/>
        <end position="153"/>
    </location>
</feature>
<accession>A0A2W5FLW4</accession>
<reference evidence="3 4" key="1">
    <citation type="submission" date="2017-08" db="EMBL/GenBank/DDBJ databases">
        <title>Infants hospitalized years apart are colonized by the same room-sourced microbial strains.</title>
        <authorList>
            <person name="Brooks B."/>
            <person name="Olm M.R."/>
            <person name="Firek B.A."/>
            <person name="Baker R."/>
            <person name="Thomas B.C."/>
            <person name="Morowitz M.J."/>
            <person name="Banfield J.F."/>
        </authorList>
    </citation>
    <scope>NUCLEOTIDE SEQUENCE [LARGE SCALE GENOMIC DNA]</scope>
    <source>
        <strain evidence="3">S2_006_000_R2_64</strain>
    </source>
</reference>
<dbReference type="AlphaFoldDB" id="A0A2W5FLW4"/>
<organism evidence="3 4">
    <name type="scientific">Micavibrio aeruginosavorus</name>
    <dbReference type="NCBI Taxonomy" id="349221"/>
    <lineage>
        <taxon>Bacteria</taxon>
        <taxon>Pseudomonadati</taxon>
        <taxon>Bdellovibrionota</taxon>
        <taxon>Bdellovibrionia</taxon>
        <taxon>Bdellovibrionales</taxon>
        <taxon>Pseudobdellovibrionaceae</taxon>
        <taxon>Micavibrio</taxon>
    </lineage>
</organism>